<proteinExistence type="predicted"/>
<dbReference type="InterPro" id="IPR005754">
    <property type="entry name" value="Sortase"/>
</dbReference>
<dbReference type="Gene3D" id="2.40.260.10">
    <property type="entry name" value="Sortase"/>
    <property type="match status" value="1"/>
</dbReference>
<dbReference type="InterPro" id="IPR023365">
    <property type="entry name" value="Sortase_dom-sf"/>
</dbReference>
<keyword evidence="1" id="KW-0378">Hydrolase</keyword>
<evidence type="ECO:0000313" key="4">
    <source>
        <dbReference type="Proteomes" id="UP001597041"/>
    </source>
</evidence>
<feature type="compositionally biased region" description="Basic and acidic residues" evidence="2">
    <location>
        <begin position="49"/>
        <end position="74"/>
    </location>
</feature>
<dbReference type="EMBL" id="JBHTKK010000005">
    <property type="protein sequence ID" value="MFD1065680.1"/>
    <property type="molecule type" value="Genomic_DNA"/>
</dbReference>
<dbReference type="NCBIfam" id="NF033746">
    <property type="entry name" value="class_D_sortase"/>
    <property type="match status" value="1"/>
</dbReference>
<organism evidence="3 4">
    <name type="scientific">Oceanobacillus locisalsi</name>
    <dbReference type="NCBI Taxonomy" id="546107"/>
    <lineage>
        <taxon>Bacteria</taxon>
        <taxon>Bacillati</taxon>
        <taxon>Bacillota</taxon>
        <taxon>Bacilli</taxon>
        <taxon>Bacillales</taxon>
        <taxon>Bacillaceae</taxon>
        <taxon>Oceanobacillus</taxon>
    </lineage>
</organism>
<protein>
    <submittedName>
        <fullName evidence="3">Class D sortase</fullName>
    </submittedName>
</protein>
<sequence>MIRKLSLLLFIAGFLLVAYNGWNYFQATQSVQDIPETENKTEAAPVDTSKPETSEKETPQKTEETIDPSTLHHDIEAGSEVATLDIPDMGKRFTTYWGADESTLEQGVGMYVSEWTTVPNREGGHTVLSGHRDTVFTGLGELGEGDTLEVHYDGETFEYEITKTWITDPDDRSVIVEKDEPTLTLTTCYPFDFIGAAPERYIVEATLVE</sequence>
<accession>A0ABW3NGU0</accession>
<dbReference type="CDD" id="cd05828">
    <property type="entry name" value="Sortase_D_1"/>
    <property type="match status" value="1"/>
</dbReference>
<dbReference type="InterPro" id="IPR041999">
    <property type="entry name" value="Sortase_D_1"/>
</dbReference>
<dbReference type="Pfam" id="PF04203">
    <property type="entry name" value="Sortase"/>
    <property type="match status" value="1"/>
</dbReference>
<gene>
    <name evidence="3" type="ORF">ACFQ19_06555</name>
</gene>
<evidence type="ECO:0000256" key="2">
    <source>
        <dbReference type="SAM" id="MobiDB-lite"/>
    </source>
</evidence>
<name>A0ABW3NGU0_9BACI</name>
<comment type="caution">
    <text evidence="3">The sequence shown here is derived from an EMBL/GenBank/DDBJ whole genome shotgun (WGS) entry which is preliminary data.</text>
</comment>
<dbReference type="NCBIfam" id="TIGR01076">
    <property type="entry name" value="sortase_fam"/>
    <property type="match status" value="1"/>
</dbReference>
<reference evidence="4" key="1">
    <citation type="journal article" date="2019" name="Int. J. Syst. Evol. Microbiol.">
        <title>The Global Catalogue of Microorganisms (GCM) 10K type strain sequencing project: providing services to taxonomists for standard genome sequencing and annotation.</title>
        <authorList>
            <consortium name="The Broad Institute Genomics Platform"/>
            <consortium name="The Broad Institute Genome Sequencing Center for Infectious Disease"/>
            <person name="Wu L."/>
            <person name="Ma J."/>
        </authorList>
    </citation>
    <scope>NUCLEOTIDE SEQUENCE [LARGE SCALE GENOMIC DNA]</scope>
    <source>
        <strain evidence="4">CCUG 56608</strain>
    </source>
</reference>
<evidence type="ECO:0000256" key="1">
    <source>
        <dbReference type="ARBA" id="ARBA00022801"/>
    </source>
</evidence>
<dbReference type="Proteomes" id="UP001597041">
    <property type="component" value="Unassembled WGS sequence"/>
</dbReference>
<evidence type="ECO:0000313" key="3">
    <source>
        <dbReference type="EMBL" id="MFD1065680.1"/>
    </source>
</evidence>
<dbReference type="SUPFAM" id="SSF63817">
    <property type="entry name" value="Sortase"/>
    <property type="match status" value="1"/>
</dbReference>
<keyword evidence="4" id="KW-1185">Reference proteome</keyword>
<dbReference type="RefSeq" id="WP_379591272.1">
    <property type="nucleotide sequence ID" value="NZ_JBHTKK010000005.1"/>
</dbReference>
<feature type="region of interest" description="Disordered" evidence="2">
    <location>
        <begin position="36"/>
        <end position="74"/>
    </location>
</feature>
<dbReference type="InterPro" id="IPR053525">
    <property type="entry name" value="Sortase_D"/>
</dbReference>